<organism evidence="1 2">
    <name type="scientific">Paxillus rubicundulus Ve08.2h10</name>
    <dbReference type="NCBI Taxonomy" id="930991"/>
    <lineage>
        <taxon>Eukaryota</taxon>
        <taxon>Fungi</taxon>
        <taxon>Dikarya</taxon>
        <taxon>Basidiomycota</taxon>
        <taxon>Agaricomycotina</taxon>
        <taxon>Agaricomycetes</taxon>
        <taxon>Agaricomycetidae</taxon>
        <taxon>Boletales</taxon>
        <taxon>Paxilineae</taxon>
        <taxon>Paxillaceae</taxon>
        <taxon>Paxillus</taxon>
    </lineage>
</organism>
<proteinExistence type="predicted"/>
<reference evidence="1 2" key="1">
    <citation type="submission" date="2014-04" db="EMBL/GenBank/DDBJ databases">
        <authorList>
            <consortium name="DOE Joint Genome Institute"/>
            <person name="Kuo A."/>
            <person name="Kohler A."/>
            <person name="Jargeat P."/>
            <person name="Nagy L.G."/>
            <person name="Floudas D."/>
            <person name="Copeland A."/>
            <person name="Barry K.W."/>
            <person name="Cichocki N."/>
            <person name="Veneault-Fourrey C."/>
            <person name="LaButti K."/>
            <person name="Lindquist E.A."/>
            <person name="Lipzen A."/>
            <person name="Lundell T."/>
            <person name="Morin E."/>
            <person name="Murat C."/>
            <person name="Sun H."/>
            <person name="Tunlid A."/>
            <person name="Henrissat B."/>
            <person name="Grigoriev I.V."/>
            <person name="Hibbett D.S."/>
            <person name="Martin F."/>
            <person name="Nordberg H.P."/>
            <person name="Cantor M.N."/>
            <person name="Hua S.X."/>
        </authorList>
    </citation>
    <scope>NUCLEOTIDE SEQUENCE [LARGE SCALE GENOMIC DNA]</scope>
    <source>
        <strain evidence="1 2">Ve08.2h10</strain>
    </source>
</reference>
<sequence>MAVTLLPVNTVSPVPGLLCTKYSTVKKYKGCLPDPSLHLFRSFLAPASARQCTC</sequence>
<dbReference type="Proteomes" id="UP000054538">
    <property type="component" value="Unassembled WGS sequence"/>
</dbReference>
<evidence type="ECO:0000313" key="2">
    <source>
        <dbReference type="Proteomes" id="UP000054538"/>
    </source>
</evidence>
<gene>
    <name evidence="1" type="ORF">PAXRUDRAFT_822310</name>
</gene>
<keyword evidence="2" id="KW-1185">Reference proteome</keyword>
<evidence type="ECO:0000313" key="1">
    <source>
        <dbReference type="EMBL" id="KIK99860.1"/>
    </source>
</evidence>
<reference evidence="2" key="2">
    <citation type="submission" date="2015-01" db="EMBL/GenBank/DDBJ databases">
        <title>Evolutionary Origins and Diversification of the Mycorrhizal Mutualists.</title>
        <authorList>
            <consortium name="DOE Joint Genome Institute"/>
            <consortium name="Mycorrhizal Genomics Consortium"/>
            <person name="Kohler A."/>
            <person name="Kuo A."/>
            <person name="Nagy L.G."/>
            <person name="Floudas D."/>
            <person name="Copeland A."/>
            <person name="Barry K.W."/>
            <person name="Cichocki N."/>
            <person name="Veneault-Fourrey C."/>
            <person name="LaButti K."/>
            <person name="Lindquist E.A."/>
            <person name="Lipzen A."/>
            <person name="Lundell T."/>
            <person name="Morin E."/>
            <person name="Murat C."/>
            <person name="Riley R."/>
            <person name="Ohm R."/>
            <person name="Sun H."/>
            <person name="Tunlid A."/>
            <person name="Henrissat B."/>
            <person name="Grigoriev I.V."/>
            <person name="Hibbett D.S."/>
            <person name="Martin F."/>
        </authorList>
    </citation>
    <scope>NUCLEOTIDE SEQUENCE [LARGE SCALE GENOMIC DNA]</scope>
    <source>
        <strain evidence="2">Ve08.2h10</strain>
    </source>
</reference>
<name>A0A0D0ECS1_9AGAM</name>
<dbReference type="InParanoid" id="A0A0D0ECS1"/>
<dbReference type="EMBL" id="KN824848">
    <property type="protein sequence ID" value="KIK99860.1"/>
    <property type="molecule type" value="Genomic_DNA"/>
</dbReference>
<dbReference type="HOGENOM" id="CLU_3050984_0_0_1"/>
<protein>
    <submittedName>
        <fullName evidence="1">Uncharacterized protein</fullName>
    </submittedName>
</protein>
<dbReference type="AlphaFoldDB" id="A0A0D0ECS1"/>
<accession>A0A0D0ECS1</accession>